<keyword evidence="2" id="KW-1185">Reference proteome</keyword>
<evidence type="ECO:0000313" key="2">
    <source>
        <dbReference type="Proteomes" id="UP001221142"/>
    </source>
</evidence>
<accession>A0AAD7C0B0</accession>
<reference evidence="1" key="1">
    <citation type="submission" date="2023-03" db="EMBL/GenBank/DDBJ databases">
        <title>Massive genome expansion in bonnet fungi (Mycena s.s.) driven by repeated elements and novel gene families across ecological guilds.</title>
        <authorList>
            <consortium name="Lawrence Berkeley National Laboratory"/>
            <person name="Harder C.B."/>
            <person name="Miyauchi S."/>
            <person name="Viragh M."/>
            <person name="Kuo A."/>
            <person name="Thoen E."/>
            <person name="Andreopoulos B."/>
            <person name="Lu D."/>
            <person name="Skrede I."/>
            <person name="Drula E."/>
            <person name="Henrissat B."/>
            <person name="Morin E."/>
            <person name="Kohler A."/>
            <person name="Barry K."/>
            <person name="LaButti K."/>
            <person name="Morin E."/>
            <person name="Salamov A."/>
            <person name="Lipzen A."/>
            <person name="Mereny Z."/>
            <person name="Hegedus B."/>
            <person name="Baldrian P."/>
            <person name="Stursova M."/>
            <person name="Weitz H."/>
            <person name="Taylor A."/>
            <person name="Grigoriev I.V."/>
            <person name="Nagy L.G."/>
            <person name="Martin F."/>
            <person name="Kauserud H."/>
        </authorList>
    </citation>
    <scope>NUCLEOTIDE SEQUENCE</scope>
    <source>
        <strain evidence="1">9284</strain>
    </source>
</reference>
<organism evidence="1 2">
    <name type="scientific">Roridomyces roridus</name>
    <dbReference type="NCBI Taxonomy" id="1738132"/>
    <lineage>
        <taxon>Eukaryota</taxon>
        <taxon>Fungi</taxon>
        <taxon>Dikarya</taxon>
        <taxon>Basidiomycota</taxon>
        <taxon>Agaricomycotina</taxon>
        <taxon>Agaricomycetes</taxon>
        <taxon>Agaricomycetidae</taxon>
        <taxon>Agaricales</taxon>
        <taxon>Marasmiineae</taxon>
        <taxon>Mycenaceae</taxon>
        <taxon>Roridomyces</taxon>
    </lineage>
</organism>
<protein>
    <submittedName>
        <fullName evidence="1">Uncharacterized protein</fullName>
    </submittedName>
</protein>
<sequence>MPPEPLTSNAPNHGAAVADLHYNEYDATAREGQSQDFVIAKAWASSATVPLLLCAVFCHLVNRHRVLRNPLECRHRIRVHPSLLTTVDLLPRVVDPISLITAATRGTVTLHWPFEWILTLNM</sequence>
<dbReference type="Proteomes" id="UP001221142">
    <property type="component" value="Unassembled WGS sequence"/>
</dbReference>
<gene>
    <name evidence="1" type="ORF">FB45DRAFT_1026237</name>
</gene>
<comment type="caution">
    <text evidence="1">The sequence shown here is derived from an EMBL/GenBank/DDBJ whole genome shotgun (WGS) entry which is preliminary data.</text>
</comment>
<dbReference type="EMBL" id="JARKIF010000007">
    <property type="protein sequence ID" value="KAJ7635356.1"/>
    <property type="molecule type" value="Genomic_DNA"/>
</dbReference>
<name>A0AAD7C0B0_9AGAR</name>
<dbReference type="AlphaFoldDB" id="A0AAD7C0B0"/>
<proteinExistence type="predicted"/>
<evidence type="ECO:0000313" key="1">
    <source>
        <dbReference type="EMBL" id="KAJ7635356.1"/>
    </source>
</evidence>